<dbReference type="AlphaFoldDB" id="A0A2U2I4M5"/>
<proteinExistence type="predicted"/>
<comment type="caution">
    <text evidence="2">The sequence shown here is derived from an EMBL/GenBank/DDBJ whole genome shotgun (WGS) entry which is preliminary data.</text>
</comment>
<name>A0A2U2I4M5_9BURK</name>
<dbReference type="Gene3D" id="3.40.190.10">
    <property type="entry name" value="Periplasmic binding protein-like II"/>
    <property type="match status" value="2"/>
</dbReference>
<dbReference type="PANTHER" id="PTHR35936">
    <property type="entry name" value="MEMBRANE-BOUND LYTIC MUREIN TRANSGLYCOSYLASE F"/>
    <property type="match status" value="1"/>
</dbReference>
<feature type="signal peptide" evidence="1">
    <location>
        <begin position="1"/>
        <end position="25"/>
    </location>
</feature>
<dbReference type="Proteomes" id="UP000241421">
    <property type="component" value="Unassembled WGS sequence"/>
</dbReference>
<protein>
    <submittedName>
        <fullName evidence="2">ABC transporter</fullName>
    </submittedName>
</protein>
<organism evidence="2 3">
    <name type="scientific">Massilia glaciei</name>
    <dbReference type="NCBI Taxonomy" id="1524097"/>
    <lineage>
        <taxon>Bacteria</taxon>
        <taxon>Pseudomonadati</taxon>
        <taxon>Pseudomonadota</taxon>
        <taxon>Betaproteobacteria</taxon>
        <taxon>Burkholderiales</taxon>
        <taxon>Oxalobacteraceae</taxon>
        <taxon>Telluria group</taxon>
        <taxon>Massilia</taxon>
    </lineage>
</organism>
<dbReference type="RefSeq" id="WP_106756470.1">
    <property type="nucleotide sequence ID" value="NZ_PXWF02000072.1"/>
</dbReference>
<dbReference type="PANTHER" id="PTHR35936:SF25">
    <property type="entry name" value="ABC TRANSPORTER SUBSTRATE-BINDING PROTEIN"/>
    <property type="match status" value="1"/>
</dbReference>
<sequence>MDLIRRFCLAFGFACALACAGNASAKAEAGDEKTIRLTSLDWPPYSGAELKQRGATTAVVRAALAAMGYKLEVKFFPWSRAVALVNQPSDFIGYFPEYTSPKIADKFLLSSPIGSGPLGFAQIRKHPVQWKTLDDLQAYRIGVVQDYVNADEFDRRIADGRQMVDVARNDTQNLLKLASGRIPLAVIDQRVFEFLSRHDPAIAKIRHKLDFHLNLLEEKKLFICFRRSAEGERVRDIVNAGLKRIDVKRVMAEALK</sequence>
<dbReference type="SUPFAM" id="SSF53850">
    <property type="entry name" value="Periplasmic binding protein-like II"/>
    <property type="match status" value="1"/>
</dbReference>
<dbReference type="OrthoDB" id="8907081at2"/>
<keyword evidence="1" id="KW-0732">Signal</keyword>
<accession>A0A2U2I4M5</accession>
<evidence type="ECO:0000313" key="2">
    <source>
        <dbReference type="EMBL" id="PWF54701.1"/>
    </source>
</evidence>
<feature type="chain" id="PRO_5015606741" evidence="1">
    <location>
        <begin position="26"/>
        <end position="256"/>
    </location>
</feature>
<evidence type="ECO:0000256" key="1">
    <source>
        <dbReference type="SAM" id="SignalP"/>
    </source>
</evidence>
<keyword evidence="3" id="KW-1185">Reference proteome</keyword>
<dbReference type="EMBL" id="PXWF02000072">
    <property type="protein sequence ID" value="PWF54701.1"/>
    <property type="molecule type" value="Genomic_DNA"/>
</dbReference>
<gene>
    <name evidence="2" type="ORF">C7C56_005475</name>
</gene>
<evidence type="ECO:0000313" key="3">
    <source>
        <dbReference type="Proteomes" id="UP000241421"/>
    </source>
</evidence>
<reference evidence="2 3" key="1">
    <citation type="submission" date="2018-04" db="EMBL/GenBank/DDBJ databases">
        <title>Massilia violaceinigra sp. nov., a novel purple-pigmented bacterium isolated from Tianshan glacier, Xinjiang, China.</title>
        <authorList>
            <person name="Wang H."/>
        </authorList>
    </citation>
    <scope>NUCLEOTIDE SEQUENCE [LARGE SCALE GENOMIC DNA]</scope>
    <source>
        <strain evidence="2 3">B448-2</strain>
    </source>
</reference>